<evidence type="ECO:0000313" key="2">
    <source>
        <dbReference type="Proteomes" id="UP000567872"/>
    </source>
</evidence>
<name>A0A7K9VHK5_ANSSE</name>
<dbReference type="PANTHER" id="PTHR10424:SF68">
    <property type="entry name" value="ENDOGENOUS RETROVIRUS GROUP 3 MEMBER 1 ENV POLYPROTEIN"/>
    <property type="match status" value="1"/>
</dbReference>
<dbReference type="Gene3D" id="1.10.287.210">
    <property type="match status" value="1"/>
</dbReference>
<dbReference type="EMBL" id="VXAA01006068">
    <property type="protein sequence ID" value="NXI72118.1"/>
    <property type="molecule type" value="Genomic_DNA"/>
</dbReference>
<dbReference type="AlphaFoldDB" id="A0A7K9VHK5"/>
<dbReference type="OrthoDB" id="9115609at2759"/>
<keyword evidence="2" id="KW-1185">Reference proteome</keyword>
<sequence>NLNHIIRLEAVLEIITNQTAKAFGLLPDQATQMQAAVIRHRVVLDYLLAEEGGVCEKL</sequence>
<dbReference type="PANTHER" id="PTHR10424">
    <property type="entry name" value="VIRAL ENVELOPE PROTEIN"/>
    <property type="match status" value="1"/>
</dbReference>
<feature type="non-terminal residue" evidence="1">
    <location>
        <position position="58"/>
    </location>
</feature>
<protein>
    <submittedName>
        <fullName evidence="1">ENR1 protein</fullName>
    </submittedName>
</protein>
<reference evidence="1 2" key="1">
    <citation type="submission" date="2019-09" db="EMBL/GenBank/DDBJ databases">
        <title>Bird 10,000 Genomes (B10K) Project - Family phase.</title>
        <authorList>
            <person name="Zhang G."/>
        </authorList>
    </citation>
    <scope>NUCLEOTIDE SEQUENCE [LARGE SCALE GENOMIC DNA]</scope>
    <source>
        <strain evidence="1">B10K-DU-001-57</strain>
        <tissue evidence="1">Muscle</tissue>
    </source>
</reference>
<dbReference type="InterPro" id="IPR018154">
    <property type="entry name" value="TLV/ENV_coat_polyprotein"/>
</dbReference>
<proteinExistence type="predicted"/>
<feature type="non-terminal residue" evidence="1">
    <location>
        <position position="1"/>
    </location>
</feature>
<accession>A0A7K9VHK5</accession>
<comment type="caution">
    <text evidence="1">The sequence shown here is derived from an EMBL/GenBank/DDBJ whole genome shotgun (WGS) entry which is preliminary data.</text>
</comment>
<organism evidence="1 2">
    <name type="scientific">Anseranas semipalmata</name>
    <name type="common">Magpie goose</name>
    <name type="synonym">Anas semipalmata</name>
    <dbReference type="NCBI Taxonomy" id="8851"/>
    <lineage>
        <taxon>Eukaryota</taxon>
        <taxon>Metazoa</taxon>
        <taxon>Chordata</taxon>
        <taxon>Craniata</taxon>
        <taxon>Vertebrata</taxon>
        <taxon>Euteleostomi</taxon>
        <taxon>Archelosauria</taxon>
        <taxon>Archosauria</taxon>
        <taxon>Dinosauria</taxon>
        <taxon>Saurischia</taxon>
        <taxon>Theropoda</taxon>
        <taxon>Coelurosauria</taxon>
        <taxon>Aves</taxon>
        <taxon>Neognathae</taxon>
        <taxon>Galloanserae</taxon>
        <taxon>Anseriformes</taxon>
        <taxon>Anseranatidae</taxon>
        <taxon>Anseranas</taxon>
    </lineage>
</organism>
<evidence type="ECO:0000313" key="1">
    <source>
        <dbReference type="EMBL" id="NXI72118.1"/>
    </source>
</evidence>
<dbReference type="Proteomes" id="UP000567872">
    <property type="component" value="Unassembled WGS sequence"/>
</dbReference>
<dbReference type="SUPFAM" id="SSF58069">
    <property type="entry name" value="Virus ectodomain"/>
    <property type="match status" value="1"/>
</dbReference>
<gene>
    <name evidence="1" type="primary">Erv31_3</name>
    <name evidence="1" type="ORF">ANSSEM_R15749</name>
</gene>